<proteinExistence type="predicted"/>
<dbReference type="RefSeq" id="WP_142453098.1">
    <property type="nucleotide sequence ID" value="NZ_FXTP01000002.1"/>
</dbReference>
<organism evidence="1 2">
    <name type="scientific">Gracilimonas mengyeensis</name>
    <dbReference type="NCBI Taxonomy" id="1302730"/>
    <lineage>
        <taxon>Bacteria</taxon>
        <taxon>Pseudomonadati</taxon>
        <taxon>Balneolota</taxon>
        <taxon>Balneolia</taxon>
        <taxon>Balneolales</taxon>
        <taxon>Balneolaceae</taxon>
        <taxon>Gracilimonas</taxon>
    </lineage>
</organism>
<dbReference type="AlphaFoldDB" id="A0A521B716"/>
<dbReference type="OrthoDB" id="9781616at2"/>
<keyword evidence="2" id="KW-1185">Reference proteome</keyword>
<dbReference type="PANTHER" id="PTHR36454:SF1">
    <property type="entry name" value="DUF1015 DOMAIN-CONTAINING PROTEIN"/>
    <property type="match status" value="1"/>
</dbReference>
<dbReference type="PANTHER" id="PTHR36454">
    <property type="entry name" value="LMO2823 PROTEIN"/>
    <property type="match status" value="1"/>
</dbReference>
<dbReference type="InterPro" id="IPR008323">
    <property type="entry name" value="UCP033563"/>
</dbReference>
<accession>A0A521B716</accession>
<dbReference type="Pfam" id="PF06245">
    <property type="entry name" value="DUF1015"/>
    <property type="match status" value="1"/>
</dbReference>
<name>A0A521B716_9BACT</name>
<gene>
    <name evidence="1" type="ORF">SAMN06265219_10276</name>
</gene>
<reference evidence="1 2" key="1">
    <citation type="submission" date="2017-05" db="EMBL/GenBank/DDBJ databases">
        <authorList>
            <person name="Varghese N."/>
            <person name="Submissions S."/>
        </authorList>
    </citation>
    <scope>NUCLEOTIDE SEQUENCE [LARGE SCALE GENOMIC DNA]</scope>
    <source>
        <strain evidence="1 2">DSM 21985</strain>
    </source>
</reference>
<sequence>MAVVKPFKAWRPKPETAQEAACVPYDVINTREARDLAENKPKSFLHVIRPEIDLPENTSVYDPKVYEQGRKNLASLLQSDIYFQEEENALYIYRLIMDGRSQTGVFGCVSVDDYNNEVILKHELTRPDKENDRTKHIITQEAHAEPVMLSFRDPGGVTNFMNSYMEDNDPIYDFEAEDGVKHTIWKVKNADELSSVFDEIPTLYVADGHHRCASASRAAKEQASHNPEHDSSEEYNFFPAVLFPMNQMHIMAYNRIVYSIPDNFLDQLSEEFEVKKNAKPVPPKKGMISLYVNDNWYGLTLKAPANNDPASQLDVSLLQEQILEPILSIKDQRTDPNIDFVGGIRGTDELEKLVDNGEAALGISLYPTSIKELMDVSDAGQLMPPKSTWFEPKLRSGLLIHTF</sequence>
<evidence type="ECO:0000313" key="1">
    <source>
        <dbReference type="EMBL" id="SMO42873.1"/>
    </source>
</evidence>
<dbReference type="EMBL" id="FXTP01000002">
    <property type="protein sequence ID" value="SMO42873.1"/>
    <property type="molecule type" value="Genomic_DNA"/>
</dbReference>
<dbReference type="Proteomes" id="UP000317557">
    <property type="component" value="Unassembled WGS sequence"/>
</dbReference>
<dbReference type="PIRSF" id="PIRSF033563">
    <property type="entry name" value="UCP033563"/>
    <property type="match status" value="1"/>
</dbReference>
<protein>
    <submittedName>
        <fullName evidence="1">Uncharacterized conserved protein, DUF1015 family</fullName>
    </submittedName>
</protein>
<evidence type="ECO:0000313" key="2">
    <source>
        <dbReference type="Proteomes" id="UP000317557"/>
    </source>
</evidence>